<sequence>MQETFPLPIQSRLQAQLLSIPNVEAKPSNNPPPSSLPTVRLHPPAILPPQTAEDNKLLSIHLEF</sequence>
<evidence type="ECO:0000313" key="3">
    <source>
        <dbReference type="Proteomes" id="UP000594638"/>
    </source>
</evidence>
<evidence type="ECO:0000313" key="2">
    <source>
        <dbReference type="EMBL" id="CAA2971677.1"/>
    </source>
</evidence>
<name>A0A8S0R054_OLEEU</name>
<evidence type="ECO:0000256" key="1">
    <source>
        <dbReference type="SAM" id="MobiDB-lite"/>
    </source>
</evidence>
<accession>A0A8S0R054</accession>
<comment type="caution">
    <text evidence="2">The sequence shown here is derived from an EMBL/GenBank/DDBJ whole genome shotgun (WGS) entry which is preliminary data.</text>
</comment>
<reference evidence="2 3" key="1">
    <citation type="submission" date="2019-12" db="EMBL/GenBank/DDBJ databases">
        <authorList>
            <person name="Alioto T."/>
            <person name="Alioto T."/>
            <person name="Gomez Garrido J."/>
        </authorList>
    </citation>
    <scope>NUCLEOTIDE SEQUENCE [LARGE SCALE GENOMIC DNA]</scope>
</reference>
<dbReference type="Proteomes" id="UP000594638">
    <property type="component" value="Unassembled WGS sequence"/>
</dbReference>
<dbReference type="EMBL" id="CACTIH010002021">
    <property type="protein sequence ID" value="CAA2971677.1"/>
    <property type="molecule type" value="Genomic_DNA"/>
</dbReference>
<organism evidence="2 3">
    <name type="scientific">Olea europaea subsp. europaea</name>
    <dbReference type="NCBI Taxonomy" id="158383"/>
    <lineage>
        <taxon>Eukaryota</taxon>
        <taxon>Viridiplantae</taxon>
        <taxon>Streptophyta</taxon>
        <taxon>Embryophyta</taxon>
        <taxon>Tracheophyta</taxon>
        <taxon>Spermatophyta</taxon>
        <taxon>Magnoliopsida</taxon>
        <taxon>eudicotyledons</taxon>
        <taxon>Gunneridae</taxon>
        <taxon>Pentapetalae</taxon>
        <taxon>asterids</taxon>
        <taxon>lamiids</taxon>
        <taxon>Lamiales</taxon>
        <taxon>Oleaceae</taxon>
        <taxon>Oleeae</taxon>
        <taxon>Olea</taxon>
    </lineage>
</organism>
<protein>
    <submittedName>
        <fullName evidence="2">Uncharacterized protein</fullName>
    </submittedName>
</protein>
<gene>
    <name evidence="2" type="ORF">OLEA9_A090298</name>
</gene>
<dbReference type="Gramene" id="OE9A090298T1">
    <property type="protein sequence ID" value="OE9A090298C1"/>
    <property type="gene ID" value="OE9A090298"/>
</dbReference>
<dbReference type="Gramene" id="OE9A090298T2">
    <property type="protein sequence ID" value="OE9A090298C2"/>
    <property type="gene ID" value="OE9A090298"/>
</dbReference>
<dbReference type="AlphaFoldDB" id="A0A8S0R054"/>
<keyword evidence="3" id="KW-1185">Reference proteome</keyword>
<feature type="region of interest" description="Disordered" evidence="1">
    <location>
        <begin position="22"/>
        <end position="42"/>
    </location>
</feature>
<proteinExistence type="predicted"/>